<dbReference type="InterPro" id="IPR003593">
    <property type="entry name" value="AAA+_ATPase"/>
</dbReference>
<dbReference type="Proteomes" id="UP000198397">
    <property type="component" value="Unassembled WGS sequence"/>
</dbReference>
<keyword evidence="9" id="KW-1185">Reference proteome</keyword>
<proteinExistence type="inferred from homology"/>
<dbReference type="GO" id="GO:0005524">
    <property type="term" value="F:ATP binding"/>
    <property type="evidence" value="ECO:0007669"/>
    <property type="project" value="UniProtKB-KW"/>
</dbReference>
<evidence type="ECO:0000313" key="8">
    <source>
        <dbReference type="EMBL" id="SNR49608.1"/>
    </source>
</evidence>
<evidence type="ECO:0000259" key="7">
    <source>
        <dbReference type="SMART" id="SM00382"/>
    </source>
</evidence>
<dbReference type="PANTHER" id="PTHR11669">
    <property type="entry name" value="REPLICATION FACTOR C / DNA POLYMERASE III GAMMA-TAU SUBUNIT"/>
    <property type="match status" value="1"/>
</dbReference>
<gene>
    <name evidence="8" type="ORF">SAMN06264855_1102</name>
</gene>
<dbReference type="GO" id="GO:0003677">
    <property type="term" value="F:DNA binding"/>
    <property type="evidence" value="ECO:0007669"/>
    <property type="project" value="InterPro"/>
</dbReference>
<organism evidence="8 9">
    <name type="scientific">Halorubrum vacuolatum</name>
    <name type="common">Natronobacterium vacuolatum</name>
    <dbReference type="NCBI Taxonomy" id="63740"/>
    <lineage>
        <taxon>Archaea</taxon>
        <taxon>Methanobacteriati</taxon>
        <taxon>Methanobacteriota</taxon>
        <taxon>Stenosarchaea group</taxon>
        <taxon>Halobacteria</taxon>
        <taxon>Halobacteriales</taxon>
        <taxon>Haloferacaceae</taxon>
        <taxon>Halorubrum</taxon>
    </lineage>
</organism>
<dbReference type="NCBIfam" id="NF009067">
    <property type="entry name" value="PRK12402.1"/>
    <property type="match status" value="1"/>
</dbReference>
<dbReference type="SUPFAM" id="SSF52540">
    <property type="entry name" value="P-loop containing nucleoside triphosphate hydrolases"/>
    <property type="match status" value="1"/>
</dbReference>
<evidence type="ECO:0000256" key="1">
    <source>
        <dbReference type="ARBA" id="ARBA00009668"/>
    </source>
</evidence>
<keyword evidence="5" id="KW-0067">ATP-binding</keyword>
<dbReference type="Gene3D" id="1.20.272.10">
    <property type="match status" value="1"/>
</dbReference>
<dbReference type="InterPro" id="IPR013748">
    <property type="entry name" value="Rep_factorC_C"/>
</dbReference>
<dbReference type="AlphaFoldDB" id="A0A238WT80"/>
<dbReference type="InterPro" id="IPR047854">
    <property type="entry name" value="RFC_lid"/>
</dbReference>
<evidence type="ECO:0000256" key="2">
    <source>
        <dbReference type="ARBA" id="ARBA00014164"/>
    </source>
</evidence>
<dbReference type="Pfam" id="PF21960">
    <property type="entry name" value="RCF1-5-like_lid"/>
    <property type="match status" value="1"/>
</dbReference>
<dbReference type="RefSeq" id="WP_089384962.1">
    <property type="nucleotide sequence ID" value="NZ_FZNQ01000010.1"/>
</dbReference>
<dbReference type="InterPro" id="IPR008921">
    <property type="entry name" value="DNA_pol3_clamp-load_cplx_C"/>
</dbReference>
<dbReference type="InterPro" id="IPR050238">
    <property type="entry name" value="DNA_Rep/Repair_Clamp_Loader"/>
</dbReference>
<keyword evidence="3" id="KW-0235">DNA replication</keyword>
<accession>A0A238WT80</accession>
<dbReference type="InterPro" id="IPR027417">
    <property type="entry name" value="P-loop_NTPase"/>
</dbReference>
<keyword evidence="4" id="KW-0547">Nucleotide-binding</keyword>
<comment type="similarity">
    <text evidence="1">Belongs to the activator 1 small subunits family. RfcS subfamily.</text>
</comment>
<dbReference type="EMBL" id="FZNQ01000010">
    <property type="protein sequence ID" value="SNR49608.1"/>
    <property type="molecule type" value="Genomic_DNA"/>
</dbReference>
<dbReference type="GO" id="GO:0003689">
    <property type="term" value="F:DNA clamp loader activity"/>
    <property type="evidence" value="ECO:0007669"/>
    <property type="project" value="TreeGrafter"/>
</dbReference>
<evidence type="ECO:0000256" key="6">
    <source>
        <dbReference type="ARBA" id="ARBA00031749"/>
    </source>
</evidence>
<evidence type="ECO:0000313" key="9">
    <source>
        <dbReference type="Proteomes" id="UP000198397"/>
    </source>
</evidence>
<dbReference type="Gene3D" id="1.10.8.60">
    <property type="match status" value="1"/>
</dbReference>
<dbReference type="CDD" id="cd18140">
    <property type="entry name" value="HLD_clamp_RFC"/>
    <property type="match status" value="1"/>
</dbReference>
<dbReference type="Pfam" id="PF08542">
    <property type="entry name" value="Rep_fac_C"/>
    <property type="match status" value="1"/>
</dbReference>
<protein>
    <recommendedName>
        <fullName evidence="2">Replication factor C small subunit</fullName>
    </recommendedName>
    <alternativeName>
        <fullName evidence="6">Clamp loader small subunit</fullName>
    </alternativeName>
</protein>
<reference evidence="8 9" key="1">
    <citation type="submission" date="2017-06" db="EMBL/GenBank/DDBJ databases">
        <authorList>
            <person name="Kim H.J."/>
            <person name="Triplett B.A."/>
        </authorList>
    </citation>
    <scope>NUCLEOTIDE SEQUENCE [LARGE SCALE GENOMIC DNA]</scope>
    <source>
        <strain evidence="8 9">DSM 8800</strain>
    </source>
</reference>
<evidence type="ECO:0000256" key="4">
    <source>
        <dbReference type="ARBA" id="ARBA00022741"/>
    </source>
</evidence>
<dbReference type="GO" id="GO:0006261">
    <property type="term" value="P:DNA-templated DNA replication"/>
    <property type="evidence" value="ECO:0007669"/>
    <property type="project" value="TreeGrafter"/>
</dbReference>
<dbReference type="OrthoDB" id="301951at2157"/>
<dbReference type="GO" id="GO:0006281">
    <property type="term" value="P:DNA repair"/>
    <property type="evidence" value="ECO:0007669"/>
    <property type="project" value="TreeGrafter"/>
</dbReference>
<dbReference type="Gene3D" id="3.40.50.300">
    <property type="entry name" value="P-loop containing nucleotide triphosphate hydrolases"/>
    <property type="match status" value="1"/>
</dbReference>
<name>A0A238WT80_HALVU</name>
<evidence type="ECO:0000256" key="3">
    <source>
        <dbReference type="ARBA" id="ARBA00022705"/>
    </source>
</evidence>
<feature type="domain" description="AAA+ ATPase" evidence="7">
    <location>
        <begin position="32"/>
        <end position="199"/>
    </location>
</feature>
<dbReference type="Pfam" id="PF13177">
    <property type="entry name" value="DNA_pol3_delta2"/>
    <property type="match status" value="1"/>
</dbReference>
<sequence length="366" mass="40271">MDGPLWIDTHAPELGEIRQSAARDRLSRAVEEPMNLVVQGPAGVGKTAATRALARAAHDDPDADLIEINVADFFDRSKKEIRTDPRFEGFLQGQTAFSKQYRRGTDKRNQYKRDLSKADMVAHILKEYAAYAPASGTYKTLVLDNAEAIREDFQQTLRRVMEQHHRTTQFVFTTRQPSKLIAPIRSRCFPVQLRAPTTDETIDVLETICDREDVPYEADGLEFVASAAGGDLRRAILSAQATATEAEEITMTAAYETLGEIGDDDEIREALAAAREGDLKGARKTLDDLLSAGYDGPDLLAETLRVARAGAAYSGEDLARLHALAGEADMDLSVGLDDRIHLTHLLAAWAAGRTELKPPFHDPVEA</sequence>
<dbReference type="SUPFAM" id="SSF48019">
    <property type="entry name" value="post-AAA+ oligomerization domain-like"/>
    <property type="match status" value="1"/>
</dbReference>
<evidence type="ECO:0000256" key="5">
    <source>
        <dbReference type="ARBA" id="ARBA00022840"/>
    </source>
</evidence>
<dbReference type="PANTHER" id="PTHR11669:SF20">
    <property type="entry name" value="REPLICATION FACTOR C SUBUNIT 4"/>
    <property type="match status" value="1"/>
</dbReference>
<dbReference type="GO" id="GO:0005663">
    <property type="term" value="C:DNA replication factor C complex"/>
    <property type="evidence" value="ECO:0007669"/>
    <property type="project" value="TreeGrafter"/>
</dbReference>
<dbReference type="SMART" id="SM00382">
    <property type="entry name" value="AAA"/>
    <property type="match status" value="1"/>
</dbReference>